<dbReference type="GO" id="GO:0006412">
    <property type="term" value="P:translation"/>
    <property type="evidence" value="ECO:0007669"/>
    <property type="project" value="TreeGrafter"/>
</dbReference>
<protein>
    <submittedName>
        <fullName evidence="3">RNA binding S1 domain protein</fullName>
    </submittedName>
</protein>
<dbReference type="FunFam" id="2.40.50.140:FF:000051">
    <property type="entry name" value="RNA-binding transcriptional accessory protein"/>
    <property type="match status" value="1"/>
</dbReference>
<dbReference type="STRING" id="642492.Clole_2546"/>
<dbReference type="InterPro" id="IPR035104">
    <property type="entry name" value="Ribosomal_protein_S1-like"/>
</dbReference>
<dbReference type="PROSITE" id="PS50126">
    <property type="entry name" value="S1"/>
    <property type="match status" value="1"/>
</dbReference>
<dbReference type="GO" id="GO:0003729">
    <property type="term" value="F:mRNA binding"/>
    <property type="evidence" value="ECO:0007669"/>
    <property type="project" value="TreeGrafter"/>
</dbReference>
<evidence type="ECO:0000259" key="2">
    <source>
        <dbReference type="PROSITE" id="PS50126"/>
    </source>
</evidence>
<dbReference type="InterPro" id="IPR003029">
    <property type="entry name" value="S1_domain"/>
</dbReference>
<dbReference type="NCBIfam" id="NF040579">
    <property type="entry name" value="S1_dom_CvfD"/>
    <property type="match status" value="1"/>
</dbReference>
<reference evidence="3 4" key="1">
    <citation type="journal article" date="2011" name="J. Bacteriol.">
        <title>Complete genome sequence of the cellulose-degrading bacterium Cellulosilyticum lentocellum.</title>
        <authorList>
            <consortium name="US DOE Joint Genome Institute"/>
            <person name="Miller D.A."/>
            <person name="Suen G."/>
            <person name="Bruce D."/>
            <person name="Copeland A."/>
            <person name="Cheng J.F."/>
            <person name="Detter C."/>
            <person name="Goodwin L.A."/>
            <person name="Han C.S."/>
            <person name="Hauser L.J."/>
            <person name="Land M.L."/>
            <person name="Lapidus A."/>
            <person name="Lucas S."/>
            <person name="Meincke L."/>
            <person name="Pitluck S."/>
            <person name="Tapia R."/>
            <person name="Teshima H."/>
            <person name="Woyke T."/>
            <person name="Fox B.G."/>
            <person name="Angert E.R."/>
            <person name="Currie C.R."/>
        </authorList>
    </citation>
    <scope>NUCLEOTIDE SEQUENCE [LARGE SCALE GENOMIC DNA]</scope>
    <source>
        <strain evidence="4">ATCC 49066 / DSM 5427 / NCIMB 11756 / RHM5</strain>
    </source>
</reference>
<evidence type="ECO:0000313" key="4">
    <source>
        <dbReference type="Proteomes" id="UP000008467"/>
    </source>
</evidence>
<proteinExistence type="predicted"/>
<dbReference type="AlphaFoldDB" id="F2JHL3"/>
<name>F2JHL3_CELLD</name>
<dbReference type="eggNOG" id="COG1098">
    <property type="taxonomic scope" value="Bacteria"/>
</dbReference>
<dbReference type="SMART" id="SM00316">
    <property type="entry name" value="S1"/>
    <property type="match status" value="1"/>
</dbReference>
<dbReference type="PRINTS" id="PR00681">
    <property type="entry name" value="RIBOSOMALS1"/>
</dbReference>
<dbReference type="Pfam" id="PF00575">
    <property type="entry name" value="S1"/>
    <property type="match status" value="1"/>
</dbReference>
<dbReference type="RefSeq" id="WP_013657545.1">
    <property type="nucleotide sequence ID" value="NC_015275.1"/>
</dbReference>
<keyword evidence="4" id="KW-1185">Reference proteome</keyword>
<dbReference type="GO" id="GO:0003735">
    <property type="term" value="F:structural constituent of ribosome"/>
    <property type="evidence" value="ECO:0007669"/>
    <property type="project" value="TreeGrafter"/>
</dbReference>
<evidence type="ECO:0000313" key="3">
    <source>
        <dbReference type="EMBL" id="ADZ84252.1"/>
    </source>
</evidence>
<dbReference type="Proteomes" id="UP000008467">
    <property type="component" value="Chromosome"/>
</dbReference>
<feature type="compositionally biased region" description="Low complexity" evidence="1">
    <location>
        <begin position="85"/>
        <end position="99"/>
    </location>
</feature>
<dbReference type="InterPro" id="IPR050437">
    <property type="entry name" value="Ribos_protein_bS1-like"/>
</dbReference>
<dbReference type="InterPro" id="IPR012340">
    <property type="entry name" value="NA-bd_OB-fold"/>
</dbReference>
<dbReference type="EMBL" id="CP002582">
    <property type="protein sequence ID" value="ADZ84252.1"/>
    <property type="molecule type" value="Genomic_DNA"/>
</dbReference>
<dbReference type="KEGG" id="cle:Clole_2546"/>
<dbReference type="HOGENOM" id="CLU_128762_1_0_9"/>
<dbReference type="GO" id="GO:0005737">
    <property type="term" value="C:cytoplasm"/>
    <property type="evidence" value="ECO:0007669"/>
    <property type="project" value="UniProtKB-ARBA"/>
</dbReference>
<dbReference type="Gene3D" id="2.40.50.140">
    <property type="entry name" value="Nucleic acid-binding proteins"/>
    <property type="match status" value="1"/>
</dbReference>
<evidence type="ECO:0000256" key="1">
    <source>
        <dbReference type="SAM" id="MobiDB-lite"/>
    </source>
</evidence>
<dbReference type="PANTHER" id="PTHR10724">
    <property type="entry name" value="30S RIBOSOMAL PROTEIN S1"/>
    <property type="match status" value="1"/>
</dbReference>
<organism evidence="3 4">
    <name type="scientific">Cellulosilyticum lentocellum (strain ATCC 49066 / DSM 5427 / NCIMB 11756 / RHM5)</name>
    <name type="common">Clostridium lentocellum</name>
    <dbReference type="NCBI Taxonomy" id="642492"/>
    <lineage>
        <taxon>Bacteria</taxon>
        <taxon>Bacillati</taxon>
        <taxon>Bacillota</taxon>
        <taxon>Clostridia</taxon>
        <taxon>Lachnospirales</taxon>
        <taxon>Cellulosilyticaceae</taxon>
        <taxon>Cellulosilyticum</taxon>
    </lineage>
</organism>
<feature type="region of interest" description="Disordered" evidence="1">
    <location>
        <begin position="74"/>
        <end position="111"/>
    </location>
</feature>
<sequence length="134" mass="14901">MSEKFQVGQIIEGTVTGIKPFGAFVSLDETTQGLVHISHITHGYLENINDAVKVGDQVKVKILSIDTEKNKISLSIKETQEKPKAPSSRPSSSRPSAAKAPKKETPTESFENLMKDFMKFSNDRQADINKRLNR</sequence>
<accession>F2JHL3</accession>
<feature type="domain" description="S1 motif" evidence="2">
    <location>
        <begin position="8"/>
        <end position="77"/>
    </location>
</feature>
<gene>
    <name evidence="3" type="ordered locus">Clole_2546</name>
</gene>
<dbReference type="SUPFAM" id="SSF50249">
    <property type="entry name" value="Nucleic acid-binding proteins"/>
    <property type="match status" value="1"/>
</dbReference>